<reference evidence="7 8" key="1">
    <citation type="submission" date="2024-01" db="EMBL/GenBank/DDBJ databases">
        <title>The genomes of 5 underutilized Papilionoideae crops provide insights into root nodulation and disease resistanc.</title>
        <authorList>
            <person name="Jiang F."/>
        </authorList>
    </citation>
    <scope>NUCLEOTIDE SEQUENCE [LARGE SCALE GENOMIC DNA]</scope>
    <source>
        <strain evidence="7">LVBAO_FW01</strain>
        <tissue evidence="7">Leaves</tissue>
    </source>
</reference>
<evidence type="ECO:0000313" key="8">
    <source>
        <dbReference type="Proteomes" id="UP001367508"/>
    </source>
</evidence>
<accession>A0AAN9L1Y8</accession>
<proteinExistence type="predicted"/>
<dbReference type="Proteomes" id="UP001367508">
    <property type="component" value="Unassembled WGS sequence"/>
</dbReference>
<keyword evidence="4 6" id="KW-0472">Membrane</keyword>
<keyword evidence="2 6" id="KW-0812">Transmembrane</keyword>
<evidence type="ECO:0000256" key="6">
    <source>
        <dbReference type="SAM" id="Phobius"/>
    </source>
</evidence>
<dbReference type="GO" id="GO:0016020">
    <property type="term" value="C:membrane"/>
    <property type="evidence" value="ECO:0007669"/>
    <property type="project" value="UniProtKB-SubCell"/>
</dbReference>
<feature type="transmembrane region" description="Helical" evidence="6">
    <location>
        <begin position="217"/>
        <end position="239"/>
    </location>
</feature>
<evidence type="ECO:0000313" key="7">
    <source>
        <dbReference type="EMBL" id="KAK7327764.1"/>
    </source>
</evidence>
<evidence type="ECO:0000256" key="1">
    <source>
        <dbReference type="ARBA" id="ARBA00004141"/>
    </source>
</evidence>
<feature type="transmembrane region" description="Helical" evidence="6">
    <location>
        <begin position="68"/>
        <end position="88"/>
    </location>
</feature>
<dbReference type="PANTHER" id="PTHR20855">
    <property type="entry name" value="ADIPOR/PROGESTIN RECEPTOR-RELATED"/>
    <property type="match status" value="1"/>
</dbReference>
<feature type="transmembrane region" description="Helical" evidence="6">
    <location>
        <begin position="251"/>
        <end position="270"/>
    </location>
</feature>
<dbReference type="GO" id="GO:0009725">
    <property type="term" value="P:response to hormone"/>
    <property type="evidence" value="ECO:0007669"/>
    <property type="project" value="UniProtKB-ARBA"/>
</dbReference>
<feature type="transmembrane region" description="Helical" evidence="6">
    <location>
        <begin position="154"/>
        <end position="178"/>
    </location>
</feature>
<keyword evidence="3 6" id="KW-1133">Transmembrane helix</keyword>
<organism evidence="7 8">
    <name type="scientific">Canavalia gladiata</name>
    <name type="common">Sword bean</name>
    <name type="synonym">Dolichos gladiatus</name>
    <dbReference type="NCBI Taxonomy" id="3824"/>
    <lineage>
        <taxon>Eukaryota</taxon>
        <taxon>Viridiplantae</taxon>
        <taxon>Streptophyta</taxon>
        <taxon>Embryophyta</taxon>
        <taxon>Tracheophyta</taxon>
        <taxon>Spermatophyta</taxon>
        <taxon>Magnoliopsida</taxon>
        <taxon>eudicotyledons</taxon>
        <taxon>Gunneridae</taxon>
        <taxon>Pentapetalae</taxon>
        <taxon>rosids</taxon>
        <taxon>fabids</taxon>
        <taxon>Fabales</taxon>
        <taxon>Fabaceae</taxon>
        <taxon>Papilionoideae</taxon>
        <taxon>50 kb inversion clade</taxon>
        <taxon>NPAAA clade</taxon>
        <taxon>indigoferoid/millettioid clade</taxon>
        <taxon>Phaseoleae</taxon>
        <taxon>Canavalia</taxon>
    </lineage>
</organism>
<feature type="transmembrane region" description="Helical" evidence="6">
    <location>
        <begin position="282"/>
        <end position="300"/>
    </location>
</feature>
<comment type="subcellular location">
    <subcellularLocation>
        <location evidence="1">Membrane</location>
        <topology evidence="1">Multi-pass membrane protein</topology>
    </subcellularLocation>
</comment>
<dbReference type="AlphaFoldDB" id="A0AAN9L1Y8"/>
<protein>
    <recommendedName>
        <fullName evidence="9">Adiponectin receptor 2</fullName>
    </recommendedName>
</protein>
<feature type="transmembrane region" description="Helical" evidence="6">
    <location>
        <begin position="190"/>
        <end position="211"/>
    </location>
</feature>
<dbReference type="EMBL" id="JAYMYQ010000005">
    <property type="protein sequence ID" value="KAK7327764.1"/>
    <property type="molecule type" value="Genomic_DNA"/>
</dbReference>
<dbReference type="PANTHER" id="PTHR20855:SF100">
    <property type="entry name" value="HEPTAHELICAL TRANSMEMBRANE PROTEIN 2"/>
    <property type="match status" value="1"/>
</dbReference>
<name>A0AAN9L1Y8_CANGL</name>
<feature type="transmembrane region" description="Helical" evidence="6">
    <location>
        <begin position="321"/>
        <end position="341"/>
    </location>
</feature>
<keyword evidence="8" id="KW-1185">Reference proteome</keyword>
<keyword evidence="5" id="KW-0479">Metal-binding</keyword>
<gene>
    <name evidence="7" type="ORF">VNO77_21855</name>
</gene>
<dbReference type="InterPro" id="IPR004254">
    <property type="entry name" value="AdipoR/HlyIII-related"/>
</dbReference>
<sequence>MISHRRRGNNKSKEMKTKREERLAWRLMKFEELPEFLKDNEFILDHYRSEWSVKEALRSVFMWHNETLNVWTHLVGFLIFAAMTVMSFPQMKEVEVFLSNIFGAPPMGLLTKGKEINGSDADSTGLLYSHLRHILAPSIIHELREHGAETIPRWPWFVFLAGGMGCLAFSSLSHLLACHSRRYNLFFWRLDYAGISLMIVCSFYAPIYYVFFCYPYIRLFYLTSISVLGVGAIITLLAPSLSSPRFRPIRAFLFLSMGFSGVIPAVHAFVSNWNQPHVLVALGYEFVMAILYATGAVFYVTRIPERWKPGAFDIAGHSHQIFHVFVVLGALTHTAATLVIMEFRRGSPTCSF</sequence>
<evidence type="ECO:0000256" key="2">
    <source>
        <dbReference type="ARBA" id="ARBA00022692"/>
    </source>
</evidence>
<evidence type="ECO:0000256" key="5">
    <source>
        <dbReference type="PIRSR" id="PIRSR604254-1"/>
    </source>
</evidence>
<feature type="binding site" evidence="5">
    <location>
        <position position="174"/>
    </location>
    <ligand>
        <name>Zn(2+)</name>
        <dbReference type="ChEBI" id="CHEBI:29105"/>
    </ligand>
</feature>
<dbReference type="GO" id="GO:0038023">
    <property type="term" value="F:signaling receptor activity"/>
    <property type="evidence" value="ECO:0007669"/>
    <property type="project" value="TreeGrafter"/>
</dbReference>
<dbReference type="GO" id="GO:0046872">
    <property type="term" value="F:metal ion binding"/>
    <property type="evidence" value="ECO:0007669"/>
    <property type="project" value="UniProtKB-KW"/>
</dbReference>
<evidence type="ECO:0008006" key="9">
    <source>
        <dbReference type="Google" id="ProtNLM"/>
    </source>
</evidence>
<feature type="binding site" evidence="5">
    <location>
        <position position="323"/>
    </location>
    <ligand>
        <name>Zn(2+)</name>
        <dbReference type="ChEBI" id="CHEBI:29105"/>
    </ligand>
</feature>
<dbReference type="Pfam" id="PF03006">
    <property type="entry name" value="HlyIII"/>
    <property type="match status" value="1"/>
</dbReference>
<evidence type="ECO:0000256" key="4">
    <source>
        <dbReference type="ARBA" id="ARBA00023136"/>
    </source>
</evidence>
<comment type="caution">
    <text evidence="7">The sequence shown here is derived from an EMBL/GenBank/DDBJ whole genome shotgun (WGS) entry which is preliminary data.</text>
</comment>
<dbReference type="GO" id="GO:0009744">
    <property type="term" value="P:response to sucrose"/>
    <property type="evidence" value="ECO:0007669"/>
    <property type="project" value="UniProtKB-ARBA"/>
</dbReference>
<keyword evidence="5" id="KW-0862">Zinc</keyword>
<evidence type="ECO:0000256" key="3">
    <source>
        <dbReference type="ARBA" id="ARBA00022989"/>
    </source>
</evidence>
<feature type="binding site" evidence="5">
    <location>
        <position position="319"/>
    </location>
    <ligand>
        <name>Zn(2+)</name>
        <dbReference type="ChEBI" id="CHEBI:29105"/>
    </ligand>
</feature>